<dbReference type="EMBL" id="JAUCMN010000005">
    <property type="protein sequence ID" value="MDM7891875.1"/>
    <property type="molecule type" value="Genomic_DNA"/>
</dbReference>
<keyword evidence="1" id="KW-1133">Transmembrane helix</keyword>
<sequence>MNDARRGVVQRRVKVFAVLALVVFGPLALLIGGPLALVAYDKSHLISIDCTVTSAESAVGSTRSPKGIGSSTNQVFIKTNCGEFVLGAGVTTVNRAEIANELDRGGRYEFDIGGGSWRLRSFLEAVSIARVVYGYEPAGGS</sequence>
<dbReference type="RefSeq" id="WP_289473617.1">
    <property type="nucleotide sequence ID" value="NZ_JAUCMN010000005.1"/>
</dbReference>
<evidence type="ECO:0000256" key="1">
    <source>
        <dbReference type="SAM" id="Phobius"/>
    </source>
</evidence>
<keyword evidence="1" id="KW-0812">Transmembrane</keyword>
<protein>
    <submittedName>
        <fullName evidence="2">Uncharacterized protein</fullName>
    </submittedName>
</protein>
<reference evidence="2 3" key="1">
    <citation type="submission" date="2023-06" db="EMBL/GenBank/DDBJ databases">
        <authorList>
            <person name="Feng G."/>
            <person name="Li J."/>
            <person name="Zhu H."/>
        </authorList>
    </citation>
    <scope>NUCLEOTIDE SEQUENCE [LARGE SCALE GENOMIC DNA]</scope>
    <source>
        <strain evidence="2 3">RHCKG28</strain>
    </source>
</reference>
<gene>
    <name evidence="2" type="ORF">QUG93_09275</name>
</gene>
<accession>A0ABT7TQK0</accession>
<comment type="caution">
    <text evidence="2">The sequence shown here is derived from an EMBL/GenBank/DDBJ whole genome shotgun (WGS) entry which is preliminary data.</text>
</comment>
<keyword evidence="1" id="KW-0472">Membrane</keyword>
<organism evidence="2 3">
    <name type="scientific">Curtobacterium caseinilyticum</name>
    <dbReference type="NCBI Taxonomy" id="3055137"/>
    <lineage>
        <taxon>Bacteria</taxon>
        <taxon>Bacillati</taxon>
        <taxon>Actinomycetota</taxon>
        <taxon>Actinomycetes</taxon>
        <taxon>Micrococcales</taxon>
        <taxon>Microbacteriaceae</taxon>
        <taxon>Curtobacterium</taxon>
    </lineage>
</organism>
<feature type="transmembrane region" description="Helical" evidence="1">
    <location>
        <begin position="15"/>
        <end position="40"/>
    </location>
</feature>
<proteinExistence type="predicted"/>
<keyword evidence="3" id="KW-1185">Reference proteome</keyword>
<evidence type="ECO:0000313" key="3">
    <source>
        <dbReference type="Proteomes" id="UP001236404"/>
    </source>
</evidence>
<name>A0ABT7TQK0_9MICO</name>
<dbReference type="Proteomes" id="UP001236404">
    <property type="component" value="Unassembled WGS sequence"/>
</dbReference>
<evidence type="ECO:0000313" key="2">
    <source>
        <dbReference type="EMBL" id="MDM7891875.1"/>
    </source>
</evidence>